<dbReference type="SMART" id="SM00448">
    <property type="entry name" value="REC"/>
    <property type="match status" value="1"/>
</dbReference>
<dbReference type="InterPro" id="IPR001789">
    <property type="entry name" value="Sig_transdc_resp-reg_receiver"/>
</dbReference>
<dbReference type="SUPFAM" id="SSF52172">
    <property type="entry name" value="CheY-like"/>
    <property type="match status" value="1"/>
</dbReference>
<evidence type="ECO:0000313" key="7">
    <source>
        <dbReference type="Proteomes" id="UP000186868"/>
    </source>
</evidence>
<evidence type="ECO:0000313" key="6">
    <source>
        <dbReference type="EMBL" id="OKH24149.1"/>
    </source>
</evidence>
<dbReference type="EMBL" id="MRCB01000007">
    <property type="protein sequence ID" value="OKH24149.1"/>
    <property type="molecule type" value="Genomic_DNA"/>
</dbReference>
<dbReference type="SMART" id="SM00421">
    <property type="entry name" value="HTH_LUXR"/>
    <property type="match status" value="1"/>
</dbReference>
<reference evidence="6 7" key="1">
    <citation type="submission" date="2016-11" db="EMBL/GenBank/DDBJ databases">
        <title>Draft Genome Sequences of Nine Cyanobacterial Strains from Diverse Habitats.</title>
        <authorList>
            <person name="Zhu T."/>
            <person name="Hou S."/>
            <person name="Lu X."/>
            <person name="Hess W.R."/>
        </authorList>
    </citation>
    <scope>NUCLEOTIDE SEQUENCE [LARGE SCALE GENOMIC DNA]</scope>
    <source>
        <strain evidence="6 7">NIES-593</strain>
    </source>
</reference>
<dbReference type="Gene3D" id="3.40.50.2300">
    <property type="match status" value="1"/>
</dbReference>
<proteinExistence type="predicted"/>
<feature type="domain" description="Response regulatory" evidence="5">
    <location>
        <begin position="3"/>
        <end position="119"/>
    </location>
</feature>
<dbReference type="PROSITE" id="PS50110">
    <property type="entry name" value="RESPONSE_REGULATORY"/>
    <property type="match status" value="1"/>
</dbReference>
<keyword evidence="7" id="KW-1185">Reference proteome</keyword>
<dbReference type="CDD" id="cd06170">
    <property type="entry name" value="LuxR_C_like"/>
    <property type="match status" value="1"/>
</dbReference>
<dbReference type="PANTHER" id="PTHR43214:SF43">
    <property type="entry name" value="TWO-COMPONENT RESPONSE REGULATOR"/>
    <property type="match status" value="1"/>
</dbReference>
<keyword evidence="2 6" id="KW-0238">DNA-binding</keyword>
<evidence type="ECO:0000259" key="4">
    <source>
        <dbReference type="PROSITE" id="PS50043"/>
    </source>
</evidence>
<keyword evidence="1 3" id="KW-0597">Phosphoprotein</keyword>
<feature type="domain" description="HTH luxR-type" evidence="4">
    <location>
        <begin position="145"/>
        <end position="210"/>
    </location>
</feature>
<dbReference type="InterPro" id="IPR039420">
    <property type="entry name" value="WalR-like"/>
</dbReference>
<dbReference type="InterPro" id="IPR011006">
    <property type="entry name" value="CheY-like_superfamily"/>
</dbReference>
<dbReference type="Pfam" id="PF00196">
    <property type="entry name" value="GerE"/>
    <property type="match status" value="1"/>
</dbReference>
<dbReference type="SUPFAM" id="SSF46894">
    <property type="entry name" value="C-terminal effector domain of the bipartite response regulators"/>
    <property type="match status" value="1"/>
</dbReference>
<dbReference type="PROSITE" id="PS50043">
    <property type="entry name" value="HTH_LUXR_2"/>
    <property type="match status" value="1"/>
</dbReference>
<dbReference type="PANTHER" id="PTHR43214">
    <property type="entry name" value="TWO-COMPONENT RESPONSE REGULATOR"/>
    <property type="match status" value="1"/>
</dbReference>
<dbReference type="OrthoDB" id="509129at2"/>
<dbReference type="GO" id="GO:0000160">
    <property type="term" value="P:phosphorelay signal transduction system"/>
    <property type="evidence" value="ECO:0007669"/>
    <property type="project" value="InterPro"/>
</dbReference>
<dbReference type="CDD" id="cd17535">
    <property type="entry name" value="REC_NarL-like"/>
    <property type="match status" value="1"/>
</dbReference>
<dbReference type="Proteomes" id="UP000186868">
    <property type="component" value="Unassembled WGS sequence"/>
</dbReference>
<dbReference type="GO" id="GO:0006355">
    <property type="term" value="P:regulation of DNA-templated transcription"/>
    <property type="evidence" value="ECO:0007669"/>
    <property type="project" value="InterPro"/>
</dbReference>
<dbReference type="InterPro" id="IPR000792">
    <property type="entry name" value="Tscrpt_reg_LuxR_C"/>
</dbReference>
<feature type="modified residue" description="4-aspartylphosphate" evidence="3">
    <location>
        <position position="54"/>
    </location>
</feature>
<evidence type="ECO:0000259" key="5">
    <source>
        <dbReference type="PROSITE" id="PS50110"/>
    </source>
</evidence>
<evidence type="ECO:0000256" key="1">
    <source>
        <dbReference type="ARBA" id="ARBA00022553"/>
    </source>
</evidence>
<gene>
    <name evidence="6" type="ORF">NIES593_08305</name>
</gene>
<accession>A0A1U7HKP9</accession>
<dbReference type="STRING" id="1921803.NIES593_08305"/>
<dbReference type="GO" id="GO:0003677">
    <property type="term" value="F:DNA binding"/>
    <property type="evidence" value="ECO:0007669"/>
    <property type="project" value="UniProtKB-KW"/>
</dbReference>
<dbReference type="InterPro" id="IPR058245">
    <property type="entry name" value="NreC/VraR/RcsB-like_REC"/>
</dbReference>
<dbReference type="AlphaFoldDB" id="A0A1U7HKP9"/>
<protein>
    <submittedName>
        <fullName evidence="6">DNA-binding response regulator</fullName>
    </submittedName>
</protein>
<dbReference type="Pfam" id="PF00072">
    <property type="entry name" value="Response_reg"/>
    <property type="match status" value="1"/>
</dbReference>
<organism evidence="6 7">
    <name type="scientific">Hydrococcus rivularis NIES-593</name>
    <dbReference type="NCBI Taxonomy" id="1921803"/>
    <lineage>
        <taxon>Bacteria</taxon>
        <taxon>Bacillati</taxon>
        <taxon>Cyanobacteriota</taxon>
        <taxon>Cyanophyceae</taxon>
        <taxon>Pleurocapsales</taxon>
        <taxon>Hydrococcaceae</taxon>
        <taxon>Hydrococcus</taxon>
    </lineage>
</organism>
<dbReference type="RefSeq" id="WP_073599134.1">
    <property type="nucleotide sequence ID" value="NZ_MRCB01000007.1"/>
</dbReference>
<sequence length="228" mass="25521">MIRLLLADDQPLFRQGLASLLSLEEDLEIVGEANDGNEAIALCEQLQPDVILMDVRMPICDGVQATRDIHQRFPWMRILVLTTFDEDEYVLHSLQAGALGYLLKTTPSPEVATAIRNLHRGYSQLGPTIAPKVFAQLNPIPSTQKISPQNHFSDRELEILTLLAQGKNNQEIASLLHLTEGTVKNHLTNIFCQLGVRDRTQAALWAQNNLLSLLPKNIVKTQFIDKLI</sequence>
<evidence type="ECO:0000256" key="2">
    <source>
        <dbReference type="ARBA" id="ARBA00023125"/>
    </source>
</evidence>
<evidence type="ECO:0000256" key="3">
    <source>
        <dbReference type="PROSITE-ProRule" id="PRU00169"/>
    </source>
</evidence>
<dbReference type="PRINTS" id="PR00038">
    <property type="entry name" value="HTHLUXR"/>
</dbReference>
<dbReference type="InterPro" id="IPR016032">
    <property type="entry name" value="Sig_transdc_resp-reg_C-effctor"/>
</dbReference>
<comment type="caution">
    <text evidence="6">The sequence shown here is derived from an EMBL/GenBank/DDBJ whole genome shotgun (WGS) entry which is preliminary data.</text>
</comment>
<name>A0A1U7HKP9_9CYAN</name>